<name>K7KWJ1_SOYBN</name>
<dbReference type="EnsemblPlants" id="KRH54915">
    <property type="protein sequence ID" value="KRH54915"/>
    <property type="gene ID" value="GLYMA_06G218400"/>
</dbReference>
<dbReference type="InParanoid" id="K7KWJ1"/>
<keyword evidence="3" id="KW-1185">Reference proteome</keyword>
<dbReference type="Proteomes" id="UP000008827">
    <property type="component" value="Chromosome 6"/>
</dbReference>
<dbReference type="EMBL" id="CM000839">
    <property type="protein sequence ID" value="KRH54915.1"/>
    <property type="molecule type" value="Genomic_DNA"/>
</dbReference>
<evidence type="ECO:0000313" key="1">
    <source>
        <dbReference type="EMBL" id="KRH54915.1"/>
    </source>
</evidence>
<dbReference type="PaxDb" id="3847-GLYMA06G25890.1"/>
<accession>K7KWJ1</accession>
<organism evidence="1">
    <name type="scientific">Glycine max</name>
    <name type="common">Soybean</name>
    <name type="synonym">Glycine hispida</name>
    <dbReference type="NCBI Taxonomy" id="3847"/>
    <lineage>
        <taxon>Eukaryota</taxon>
        <taxon>Viridiplantae</taxon>
        <taxon>Streptophyta</taxon>
        <taxon>Embryophyta</taxon>
        <taxon>Tracheophyta</taxon>
        <taxon>Spermatophyta</taxon>
        <taxon>Magnoliopsida</taxon>
        <taxon>eudicotyledons</taxon>
        <taxon>Gunneridae</taxon>
        <taxon>Pentapetalae</taxon>
        <taxon>rosids</taxon>
        <taxon>fabids</taxon>
        <taxon>Fabales</taxon>
        <taxon>Fabaceae</taxon>
        <taxon>Papilionoideae</taxon>
        <taxon>50 kb inversion clade</taxon>
        <taxon>NPAAA clade</taxon>
        <taxon>indigoferoid/millettioid clade</taxon>
        <taxon>Phaseoleae</taxon>
        <taxon>Glycine</taxon>
        <taxon>Glycine subgen. Soja</taxon>
    </lineage>
</organism>
<proteinExistence type="predicted"/>
<gene>
    <name evidence="1" type="ORF">GLYMA_06G218400</name>
</gene>
<reference evidence="1 2" key="1">
    <citation type="journal article" date="2010" name="Nature">
        <title>Genome sequence of the palaeopolyploid soybean.</title>
        <authorList>
            <person name="Schmutz J."/>
            <person name="Cannon S.B."/>
            <person name="Schlueter J."/>
            <person name="Ma J."/>
            <person name="Mitros T."/>
            <person name="Nelson W."/>
            <person name="Hyten D.L."/>
            <person name="Song Q."/>
            <person name="Thelen J.J."/>
            <person name="Cheng J."/>
            <person name="Xu D."/>
            <person name="Hellsten U."/>
            <person name="May G.D."/>
            <person name="Yu Y."/>
            <person name="Sakurai T."/>
            <person name="Umezawa T."/>
            <person name="Bhattacharyya M.K."/>
            <person name="Sandhu D."/>
            <person name="Valliyodan B."/>
            <person name="Lindquist E."/>
            <person name="Peto M."/>
            <person name="Grant D."/>
            <person name="Shu S."/>
            <person name="Goodstein D."/>
            <person name="Barry K."/>
            <person name="Futrell-Griggs M."/>
            <person name="Abernathy B."/>
            <person name="Du J."/>
            <person name="Tian Z."/>
            <person name="Zhu L."/>
            <person name="Gill N."/>
            <person name="Joshi T."/>
            <person name="Libault M."/>
            <person name="Sethuraman A."/>
            <person name="Zhang X.-C."/>
            <person name="Shinozaki K."/>
            <person name="Nguyen H.T."/>
            <person name="Wing R.A."/>
            <person name="Cregan P."/>
            <person name="Specht J."/>
            <person name="Grimwood J."/>
            <person name="Rokhsar D."/>
            <person name="Stacey G."/>
            <person name="Shoemaker R.C."/>
            <person name="Jackson S.A."/>
        </authorList>
    </citation>
    <scope>NUCLEOTIDE SEQUENCE [LARGE SCALE GENOMIC DNA]</scope>
    <source>
        <strain evidence="2">cv. Williams 82</strain>
        <tissue evidence="1">Callus</tissue>
    </source>
</reference>
<dbReference type="HOGENOM" id="CLU_2890325_0_0_1"/>
<dbReference type="AlphaFoldDB" id="K7KWJ1"/>
<reference evidence="2" key="2">
    <citation type="submission" date="2018-02" db="UniProtKB">
        <authorList>
            <consortium name="EnsemblPlants"/>
        </authorList>
    </citation>
    <scope>IDENTIFICATION</scope>
    <source>
        <strain evidence="2">Williams 82</strain>
    </source>
</reference>
<reference evidence="1" key="3">
    <citation type="submission" date="2018-07" db="EMBL/GenBank/DDBJ databases">
        <title>WGS assembly of Glycine max.</title>
        <authorList>
            <person name="Schmutz J."/>
            <person name="Cannon S."/>
            <person name="Schlueter J."/>
            <person name="Ma J."/>
            <person name="Mitros T."/>
            <person name="Nelson W."/>
            <person name="Hyten D."/>
            <person name="Song Q."/>
            <person name="Thelen J."/>
            <person name="Cheng J."/>
            <person name="Xu D."/>
            <person name="Hellsten U."/>
            <person name="May G."/>
            <person name="Yu Y."/>
            <person name="Sakurai T."/>
            <person name="Umezawa T."/>
            <person name="Bhattacharyya M."/>
            <person name="Sandhu D."/>
            <person name="Valliyodan B."/>
            <person name="Lindquist E."/>
            <person name="Peto M."/>
            <person name="Grant D."/>
            <person name="Shu S."/>
            <person name="Goodstein D."/>
            <person name="Barry K."/>
            <person name="Futrell-Griggs M."/>
            <person name="Abernathy B."/>
            <person name="Du J."/>
            <person name="Tian Z."/>
            <person name="Zhu L."/>
            <person name="Gill N."/>
            <person name="Joshi T."/>
            <person name="Libault M."/>
            <person name="Sethuraman A."/>
            <person name="Zhang X."/>
            <person name="Shinozaki K."/>
            <person name="Nguyen H."/>
            <person name="Wing R."/>
            <person name="Cregan P."/>
            <person name="Specht J."/>
            <person name="Grimwood J."/>
            <person name="Rokhsar D."/>
            <person name="Stacey G."/>
            <person name="Shoemaker R."/>
            <person name="Jackson S."/>
        </authorList>
    </citation>
    <scope>NUCLEOTIDE SEQUENCE</scope>
    <source>
        <tissue evidence="1">Callus</tissue>
    </source>
</reference>
<dbReference type="Gramene" id="KRH54915">
    <property type="protein sequence ID" value="KRH54915"/>
    <property type="gene ID" value="GLYMA_06G218400"/>
</dbReference>
<evidence type="ECO:0000313" key="3">
    <source>
        <dbReference type="Proteomes" id="UP000008827"/>
    </source>
</evidence>
<dbReference type="OrthoDB" id="1448508at2759"/>
<evidence type="ECO:0000313" key="2">
    <source>
        <dbReference type="EnsemblPlants" id="KRH54915"/>
    </source>
</evidence>
<sequence>MEESYLEAGDQAMLSMTDGRTQRKAEIPPYKHAITAYGSTIADLPSQIAYGSWQKNRHSTSCV</sequence>
<protein>
    <submittedName>
        <fullName evidence="1 2">Uncharacterized protein</fullName>
    </submittedName>
</protein>